<name>A0ABW1AXC9_9RHOO</name>
<evidence type="ECO:0000313" key="1">
    <source>
        <dbReference type="EMBL" id="MFC5771952.1"/>
    </source>
</evidence>
<reference evidence="2" key="1">
    <citation type="journal article" date="2019" name="Int. J. Syst. Evol. Microbiol.">
        <title>The Global Catalogue of Microorganisms (GCM) 10K type strain sequencing project: providing services to taxonomists for standard genome sequencing and annotation.</title>
        <authorList>
            <consortium name="The Broad Institute Genomics Platform"/>
            <consortium name="The Broad Institute Genome Sequencing Center for Infectious Disease"/>
            <person name="Wu L."/>
            <person name="Ma J."/>
        </authorList>
    </citation>
    <scope>NUCLEOTIDE SEQUENCE [LARGE SCALE GENOMIC DNA]</scope>
    <source>
        <strain evidence="2">SHR3</strain>
    </source>
</reference>
<organism evidence="1 2">
    <name type="scientific">Thauera sinica</name>
    <dbReference type="NCBI Taxonomy" id="2665146"/>
    <lineage>
        <taxon>Bacteria</taxon>
        <taxon>Pseudomonadati</taxon>
        <taxon>Pseudomonadota</taxon>
        <taxon>Betaproteobacteria</taxon>
        <taxon>Rhodocyclales</taxon>
        <taxon>Zoogloeaceae</taxon>
        <taxon>Thauera</taxon>
    </lineage>
</organism>
<gene>
    <name evidence="1" type="ORF">ACFPTN_21440</name>
</gene>
<dbReference type="InterPro" id="IPR036388">
    <property type="entry name" value="WH-like_DNA-bd_sf"/>
</dbReference>
<accession>A0ABW1AXC9</accession>
<dbReference type="NCBIfam" id="TIGR00738">
    <property type="entry name" value="rrf2_super"/>
    <property type="match status" value="1"/>
</dbReference>
<dbReference type="RefSeq" id="WP_096444899.1">
    <property type="nucleotide sequence ID" value="NZ_JBHSOG010000102.1"/>
</dbReference>
<dbReference type="InterPro" id="IPR000944">
    <property type="entry name" value="Tscrpt_reg_Rrf2"/>
</dbReference>
<dbReference type="PANTHER" id="PTHR33221:SF2">
    <property type="entry name" value="TRANSCRIPTIONAL REGULATOR"/>
    <property type="match status" value="1"/>
</dbReference>
<proteinExistence type="predicted"/>
<keyword evidence="2" id="KW-1185">Reference proteome</keyword>
<dbReference type="PANTHER" id="PTHR33221">
    <property type="entry name" value="WINGED HELIX-TURN-HELIX TRANSCRIPTIONAL REGULATOR, RRF2 FAMILY"/>
    <property type="match status" value="1"/>
</dbReference>
<dbReference type="NCBIfam" id="TIGR02944">
    <property type="entry name" value="suf_reg_Xantho"/>
    <property type="match status" value="1"/>
</dbReference>
<evidence type="ECO:0000313" key="2">
    <source>
        <dbReference type="Proteomes" id="UP001595974"/>
    </source>
</evidence>
<dbReference type="InterPro" id="IPR011991">
    <property type="entry name" value="ArsR-like_HTH"/>
</dbReference>
<protein>
    <submittedName>
        <fullName evidence="1">SUF system Fe-S cluster assembly regulator</fullName>
    </submittedName>
</protein>
<dbReference type="EMBL" id="JBHSOG010000102">
    <property type="protein sequence ID" value="MFC5771952.1"/>
    <property type="molecule type" value="Genomic_DNA"/>
</dbReference>
<dbReference type="Gene3D" id="1.10.10.10">
    <property type="entry name" value="Winged helix-like DNA-binding domain superfamily/Winged helix DNA-binding domain"/>
    <property type="match status" value="1"/>
</dbReference>
<comment type="caution">
    <text evidence="1">The sequence shown here is derived from an EMBL/GenBank/DDBJ whole genome shotgun (WGS) entry which is preliminary data.</text>
</comment>
<sequence>MLRISKLTDYGTLVLTHMANFPDRLFSANDLAATLGLGAPTVSKVLKSLGRHDLVRSVRGLRGGYALSRPAEQISVADIVDALEEQPFGLTECSAGAGLCDFENGCQIRANWQRINGVVRRALEDVSLADMAGPLPVAGGDAHPIAGPQPIKGRIAQ</sequence>
<dbReference type="InterPro" id="IPR036390">
    <property type="entry name" value="WH_DNA-bd_sf"/>
</dbReference>
<dbReference type="InterPro" id="IPR014290">
    <property type="entry name" value="SUF_FeS_clus_asmbl_reg"/>
</dbReference>
<dbReference type="Pfam" id="PF02082">
    <property type="entry name" value="Rrf2"/>
    <property type="match status" value="1"/>
</dbReference>
<dbReference type="Proteomes" id="UP001595974">
    <property type="component" value="Unassembled WGS sequence"/>
</dbReference>
<dbReference type="PROSITE" id="PS51197">
    <property type="entry name" value="HTH_RRF2_2"/>
    <property type="match status" value="1"/>
</dbReference>
<dbReference type="CDD" id="cd00090">
    <property type="entry name" value="HTH_ARSR"/>
    <property type="match status" value="1"/>
</dbReference>
<dbReference type="SUPFAM" id="SSF46785">
    <property type="entry name" value="Winged helix' DNA-binding domain"/>
    <property type="match status" value="1"/>
</dbReference>